<dbReference type="Proteomes" id="UP001224775">
    <property type="component" value="Unassembled WGS sequence"/>
</dbReference>
<feature type="region of interest" description="Disordered" evidence="1">
    <location>
        <begin position="271"/>
        <end position="327"/>
    </location>
</feature>
<accession>A0AAD9DFK3</accession>
<comment type="caution">
    <text evidence="3">The sequence shown here is derived from an EMBL/GenBank/DDBJ whole genome shotgun (WGS) entry which is preliminary data.</text>
</comment>
<organism evidence="3 4">
    <name type="scientific">Skeletonema marinoi</name>
    <dbReference type="NCBI Taxonomy" id="267567"/>
    <lineage>
        <taxon>Eukaryota</taxon>
        <taxon>Sar</taxon>
        <taxon>Stramenopiles</taxon>
        <taxon>Ochrophyta</taxon>
        <taxon>Bacillariophyta</taxon>
        <taxon>Coscinodiscophyceae</taxon>
        <taxon>Thalassiosirophycidae</taxon>
        <taxon>Thalassiosirales</taxon>
        <taxon>Skeletonemataceae</taxon>
        <taxon>Skeletonema</taxon>
        <taxon>Skeletonema marinoi-dohrnii complex</taxon>
    </lineage>
</organism>
<protein>
    <submittedName>
        <fullName evidence="3">Uncharacterized protein</fullName>
    </submittedName>
</protein>
<keyword evidence="4" id="KW-1185">Reference proteome</keyword>
<sequence length="439" mass="48063">MVLLDTLHVVSGSKKNKVSTERYYYTANQIFEQSLDIYRPSSPHSPSSPPPPVVTLVVGSAWLGHRAVIYLGCSWWNSSGPKTIAKLGCTCVCIRHRGAFPKTFSPLSILFVSIMVGILMTVLNWFIGTDGWTVLEEIITTHVGVEAADVPLGQTSAFILAFFLGLLAMELAGNGSASFDQMQNDVMDALAYVEKNKKRFGLNISSELPIIFGGYSSGGHVASCCAQEPDLWKQRNLPSPENYCESLLYISPVLSTKPYVEMCRKISSMSSSSLSTMSPSPSMPSLSPSDGSQSNDQNAAARRALENSSSSMSSTASLSSLQSTSSPPTWLTSELVKAIFGHAASQTPSPIHTYHKSPSLPSTFVGCRKEMFGLKWLDLFFCSPTYSELLKNIGIDSRYVAVESDHWNILNSTVLSDALDEEIRLVQMRRHRKKSSKKK</sequence>
<evidence type="ECO:0000313" key="3">
    <source>
        <dbReference type="EMBL" id="KAK1745871.1"/>
    </source>
</evidence>
<feature type="compositionally biased region" description="Low complexity" evidence="1">
    <location>
        <begin position="308"/>
        <end position="327"/>
    </location>
</feature>
<evidence type="ECO:0000313" key="4">
    <source>
        <dbReference type="Proteomes" id="UP001224775"/>
    </source>
</evidence>
<dbReference type="SUPFAM" id="SSF53474">
    <property type="entry name" value="alpha/beta-Hydrolases"/>
    <property type="match status" value="1"/>
</dbReference>
<keyword evidence="2" id="KW-0472">Membrane</keyword>
<name>A0AAD9DFK3_9STRA</name>
<keyword evidence="2" id="KW-0812">Transmembrane</keyword>
<keyword evidence="2" id="KW-1133">Transmembrane helix</keyword>
<dbReference type="InterPro" id="IPR029058">
    <property type="entry name" value="AB_hydrolase_fold"/>
</dbReference>
<evidence type="ECO:0000256" key="1">
    <source>
        <dbReference type="SAM" id="MobiDB-lite"/>
    </source>
</evidence>
<dbReference type="Gene3D" id="3.40.50.1820">
    <property type="entry name" value="alpha/beta hydrolase"/>
    <property type="match status" value="1"/>
</dbReference>
<feature type="compositionally biased region" description="Low complexity" evidence="1">
    <location>
        <begin position="271"/>
        <end position="289"/>
    </location>
</feature>
<evidence type="ECO:0000256" key="2">
    <source>
        <dbReference type="SAM" id="Phobius"/>
    </source>
</evidence>
<gene>
    <name evidence="3" type="ORF">QTG54_003795</name>
</gene>
<feature type="transmembrane region" description="Helical" evidence="2">
    <location>
        <begin position="104"/>
        <end position="127"/>
    </location>
</feature>
<dbReference type="EMBL" id="JATAAI010000005">
    <property type="protein sequence ID" value="KAK1745871.1"/>
    <property type="molecule type" value="Genomic_DNA"/>
</dbReference>
<reference evidence="3" key="1">
    <citation type="submission" date="2023-06" db="EMBL/GenBank/DDBJ databases">
        <title>Survivors Of The Sea: Transcriptome response of Skeletonema marinoi to long-term dormancy.</title>
        <authorList>
            <person name="Pinder M.I.M."/>
            <person name="Kourtchenko O."/>
            <person name="Robertson E.K."/>
            <person name="Larsson T."/>
            <person name="Maumus F."/>
            <person name="Osuna-Cruz C.M."/>
            <person name="Vancaester E."/>
            <person name="Stenow R."/>
            <person name="Vandepoele K."/>
            <person name="Ploug H."/>
            <person name="Bruchert V."/>
            <person name="Godhe A."/>
            <person name="Topel M."/>
        </authorList>
    </citation>
    <scope>NUCLEOTIDE SEQUENCE</scope>
    <source>
        <strain evidence="3">R05AC</strain>
    </source>
</reference>
<dbReference type="AlphaFoldDB" id="A0AAD9DFK3"/>
<feature type="transmembrane region" description="Helical" evidence="2">
    <location>
        <begin position="155"/>
        <end position="173"/>
    </location>
</feature>
<proteinExistence type="predicted"/>